<dbReference type="GO" id="GO:0005829">
    <property type="term" value="C:cytosol"/>
    <property type="evidence" value="ECO:0007669"/>
    <property type="project" value="TreeGrafter"/>
</dbReference>
<dbReference type="Gene3D" id="3.30.1330.40">
    <property type="entry name" value="RutC-like"/>
    <property type="match status" value="1"/>
</dbReference>
<dbReference type="InterPro" id="IPR035959">
    <property type="entry name" value="RutC-like_sf"/>
</dbReference>
<evidence type="ECO:0000313" key="2">
    <source>
        <dbReference type="EMBL" id="KAJ8987336.1"/>
    </source>
</evidence>
<protein>
    <submittedName>
        <fullName evidence="2">Uncharacterized protein</fullName>
    </submittedName>
</protein>
<dbReference type="AlphaFoldDB" id="A0AAN6EL85"/>
<dbReference type="InterPro" id="IPR006056">
    <property type="entry name" value="RidA"/>
</dbReference>
<gene>
    <name evidence="2" type="ORF">HRR80_008491</name>
</gene>
<sequence>MSNLKQAVSTDKAPKSLPNILNQAIVANGLVFCSGQLPVDPTTKKLVEGDIQARTHQCIRNLGAVLEAAGSGLDKVVEVNVFLADMKDFVKMNEVYAQYWGDVKPARTCVAVKTLPSNTDVEIKCVGVVAKQSKL</sequence>
<dbReference type="NCBIfam" id="TIGR00004">
    <property type="entry name" value="Rid family detoxifying hydrolase"/>
    <property type="match status" value="1"/>
</dbReference>
<comment type="similarity">
    <text evidence="1">Belongs to the RutC family.</text>
</comment>
<dbReference type="EMBL" id="JAJGCB010000025">
    <property type="protein sequence ID" value="KAJ8987336.1"/>
    <property type="molecule type" value="Genomic_DNA"/>
</dbReference>
<dbReference type="Proteomes" id="UP001161757">
    <property type="component" value="Unassembled WGS sequence"/>
</dbReference>
<organism evidence="2 3">
    <name type="scientific">Exophiala dermatitidis</name>
    <name type="common">Black yeast-like fungus</name>
    <name type="synonym">Wangiella dermatitidis</name>
    <dbReference type="NCBI Taxonomy" id="5970"/>
    <lineage>
        <taxon>Eukaryota</taxon>
        <taxon>Fungi</taxon>
        <taxon>Dikarya</taxon>
        <taxon>Ascomycota</taxon>
        <taxon>Pezizomycotina</taxon>
        <taxon>Eurotiomycetes</taxon>
        <taxon>Chaetothyriomycetidae</taxon>
        <taxon>Chaetothyriales</taxon>
        <taxon>Herpotrichiellaceae</taxon>
        <taxon>Exophiala</taxon>
    </lineage>
</organism>
<dbReference type="Pfam" id="PF01042">
    <property type="entry name" value="Ribonuc_L-PSP"/>
    <property type="match status" value="1"/>
</dbReference>
<dbReference type="CDD" id="cd00448">
    <property type="entry name" value="YjgF_YER057c_UK114_family"/>
    <property type="match status" value="1"/>
</dbReference>
<proteinExistence type="inferred from homology"/>
<dbReference type="PANTHER" id="PTHR11803:SF22">
    <property type="entry name" value="ENDORIBONUCLEASE FAMILY PROTEIN BRT1, PUTATIVE (AFU_ORTHOLOGUE AFUA_5G03780)-RELATED"/>
    <property type="match status" value="1"/>
</dbReference>
<dbReference type="GO" id="GO:0019239">
    <property type="term" value="F:deaminase activity"/>
    <property type="evidence" value="ECO:0007669"/>
    <property type="project" value="TreeGrafter"/>
</dbReference>
<accession>A0AAN6EL85</accession>
<evidence type="ECO:0000256" key="1">
    <source>
        <dbReference type="ARBA" id="ARBA00010552"/>
    </source>
</evidence>
<comment type="caution">
    <text evidence="2">The sequence shown here is derived from an EMBL/GenBank/DDBJ whole genome shotgun (WGS) entry which is preliminary data.</text>
</comment>
<dbReference type="PANTHER" id="PTHR11803">
    <property type="entry name" value="2-IMINOBUTANOATE/2-IMINOPROPANOATE DEAMINASE RIDA"/>
    <property type="match status" value="1"/>
</dbReference>
<reference evidence="2" key="1">
    <citation type="submission" date="2023-01" db="EMBL/GenBank/DDBJ databases">
        <title>Exophiala dermititidis isolated from Cystic Fibrosis Patient.</title>
        <authorList>
            <person name="Kurbessoian T."/>
            <person name="Crocker A."/>
            <person name="Murante D."/>
            <person name="Hogan D.A."/>
            <person name="Stajich J.E."/>
        </authorList>
    </citation>
    <scope>NUCLEOTIDE SEQUENCE</scope>
    <source>
        <strain evidence="2">Ex8</strain>
    </source>
</reference>
<dbReference type="GO" id="GO:0005739">
    <property type="term" value="C:mitochondrion"/>
    <property type="evidence" value="ECO:0007669"/>
    <property type="project" value="TreeGrafter"/>
</dbReference>
<evidence type="ECO:0000313" key="3">
    <source>
        <dbReference type="Proteomes" id="UP001161757"/>
    </source>
</evidence>
<dbReference type="FunFam" id="3.30.1330.40:FF:000001">
    <property type="entry name" value="L-PSP family endoribonuclease"/>
    <property type="match status" value="1"/>
</dbReference>
<dbReference type="InterPro" id="IPR006175">
    <property type="entry name" value="YjgF/YER057c/UK114"/>
</dbReference>
<dbReference type="SUPFAM" id="SSF55298">
    <property type="entry name" value="YjgF-like"/>
    <property type="match status" value="1"/>
</dbReference>
<name>A0AAN6EL85_EXODE</name>